<evidence type="ECO:0000256" key="1">
    <source>
        <dbReference type="ARBA" id="ARBA00004141"/>
    </source>
</evidence>
<dbReference type="Pfam" id="PF13520">
    <property type="entry name" value="AA_permease_2"/>
    <property type="match status" value="1"/>
</dbReference>
<protein>
    <recommendedName>
        <fullName evidence="10">Amino acid transporter</fullName>
    </recommendedName>
</protein>
<sequence>MVWGWTFSSFFLLTVGLAMAECASMAPTSGGLYYWTFTFSSPKWRCFLSWIVGYANTISNIASIASVDWGCAVQIMAAISIGTDLTFQATNAQTFGLFCAILVSHGLINSLNPRVVANLQYFFVVINLSLTAAIIIALPAATPKNLMNSAKFAFGGFVNMSTWPDAFAFILSFLTPMWTMGTFDGPVHISEEATNASVAVPYAIIWTTVSGLILGWGMNISLAFCMGTDVVSIVESPVGHPLAAILFNSFGRRGVLAVWSMVIFVLSVLELPPASSCFHLMDQSYRYSIGVAQVTVSSRQIFAFSRDGGLPLSRWVYHVNAKLRIPLRAVWFTVLLSIALVTLSFAGPNAINAVFALVITGQYTAYTVPFLARYLGGQQIQEGPISYGKMSLPITIVAVTWMCVMSVIVMFPANPAPGVSGMNYTVVVHGGVLGLATLYYFFPKYGGRYWFRGPVVTVSSSELENVTSDLEKKVPEHVAEATPADEGLKD</sequence>
<dbReference type="PIRSF" id="PIRSF006060">
    <property type="entry name" value="AA_transporter"/>
    <property type="match status" value="1"/>
</dbReference>
<keyword evidence="7" id="KW-0732">Signal</keyword>
<reference evidence="8 9" key="1">
    <citation type="journal article" date="2020" name="ISME J.">
        <title>Uncovering the hidden diversity of litter-decomposition mechanisms in mushroom-forming fungi.</title>
        <authorList>
            <person name="Floudas D."/>
            <person name="Bentzer J."/>
            <person name="Ahren D."/>
            <person name="Johansson T."/>
            <person name="Persson P."/>
            <person name="Tunlid A."/>
        </authorList>
    </citation>
    <scope>NUCLEOTIDE SEQUENCE [LARGE SCALE GENOMIC DNA]</scope>
    <source>
        <strain evidence="8 9">CBS 291.85</strain>
    </source>
</reference>
<evidence type="ECO:0000256" key="2">
    <source>
        <dbReference type="ARBA" id="ARBA00022448"/>
    </source>
</evidence>
<dbReference type="OrthoDB" id="4476201at2759"/>
<accession>A0A8H5LPR2</accession>
<dbReference type="AlphaFoldDB" id="A0A8H5LPR2"/>
<evidence type="ECO:0000256" key="6">
    <source>
        <dbReference type="SAM" id="Phobius"/>
    </source>
</evidence>
<comment type="caution">
    <text evidence="8">The sequence shown here is derived from an EMBL/GenBank/DDBJ whole genome shotgun (WGS) entry which is preliminary data.</text>
</comment>
<keyword evidence="9" id="KW-1185">Reference proteome</keyword>
<feature type="transmembrane region" description="Helical" evidence="6">
    <location>
        <begin position="152"/>
        <end position="178"/>
    </location>
</feature>
<dbReference type="InterPro" id="IPR002293">
    <property type="entry name" value="AA/rel_permease1"/>
</dbReference>
<feature type="transmembrane region" description="Helical" evidence="6">
    <location>
        <begin position="424"/>
        <end position="442"/>
    </location>
</feature>
<name>A0A8H5LPR2_9AGAR</name>
<feature type="signal peptide" evidence="7">
    <location>
        <begin position="1"/>
        <end position="20"/>
    </location>
</feature>
<comment type="subcellular location">
    <subcellularLocation>
        <location evidence="1">Membrane</location>
        <topology evidence="1">Multi-pass membrane protein</topology>
    </subcellularLocation>
</comment>
<evidence type="ECO:0000256" key="3">
    <source>
        <dbReference type="ARBA" id="ARBA00022692"/>
    </source>
</evidence>
<evidence type="ECO:0000313" key="9">
    <source>
        <dbReference type="Proteomes" id="UP000559256"/>
    </source>
</evidence>
<keyword evidence="4 6" id="KW-1133">Transmembrane helix</keyword>
<keyword evidence="3 6" id="KW-0812">Transmembrane</keyword>
<evidence type="ECO:0000256" key="4">
    <source>
        <dbReference type="ARBA" id="ARBA00022989"/>
    </source>
</evidence>
<feature type="transmembrane region" description="Helical" evidence="6">
    <location>
        <begin position="392"/>
        <end position="412"/>
    </location>
</feature>
<feature type="transmembrane region" description="Helical" evidence="6">
    <location>
        <begin position="119"/>
        <end position="140"/>
    </location>
</feature>
<dbReference type="GO" id="GO:0016020">
    <property type="term" value="C:membrane"/>
    <property type="evidence" value="ECO:0007669"/>
    <property type="project" value="UniProtKB-SubCell"/>
</dbReference>
<keyword evidence="5 6" id="KW-0472">Membrane</keyword>
<feature type="transmembrane region" description="Helical" evidence="6">
    <location>
        <begin position="256"/>
        <end position="278"/>
    </location>
</feature>
<dbReference type="PANTHER" id="PTHR45649:SF6">
    <property type="entry name" value="GABA-SPECIFIC PERMEASE"/>
    <property type="match status" value="1"/>
</dbReference>
<feature type="chain" id="PRO_5034833171" description="Amino acid transporter" evidence="7">
    <location>
        <begin position="21"/>
        <end position="490"/>
    </location>
</feature>
<keyword evidence="2" id="KW-0813">Transport</keyword>
<evidence type="ECO:0000256" key="7">
    <source>
        <dbReference type="SAM" id="SignalP"/>
    </source>
</evidence>
<evidence type="ECO:0000256" key="5">
    <source>
        <dbReference type="ARBA" id="ARBA00023136"/>
    </source>
</evidence>
<dbReference type="PANTHER" id="PTHR45649">
    <property type="entry name" value="AMINO-ACID PERMEASE BAT1"/>
    <property type="match status" value="1"/>
</dbReference>
<feature type="transmembrane region" description="Helical" evidence="6">
    <location>
        <begin position="329"/>
        <end position="347"/>
    </location>
</feature>
<dbReference type="GO" id="GO:0022857">
    <property type="term" value="F:transmembrane transporter activity"/>
    <property type="evidence" value="ECO:0007669"/>
    <property type="project" value="InterPro"/>
</dbReference>
<dbReference type="Proteomes" id="UP000559256">
    <property type="component" value="Unassembled WGS sequence"/>
</dbReference>
<feature type="transmembrane region" description="Helical" evidence="6">
    <location>
        <begin position="353"/>
        <end position="372"/>
    </location>
</feature>
<organism evidence="8 9">
    <name type="scientific">Tetrapyrgos nigripes</name>
    <dbReference type="NCBI Taxonomy" id="182062"/>
    <lineage>
        <taxon>Eukaryota</taxon>
        <taxon>Fungi</taxon>
        <taxon>Dikarya</taxon>
        <taxon>Basidiomycota</taxon>
        <taxon>Agaricomycotina</taxon>
        <taxon>Agaricomycetes</taxon>
        <taxon>Agaricomycetidae</taxon>
        <taxon>Agaricales</taxon>
        <taxon>Marasmiineae</taxon>
        <taxon>Marasmiaceae</taxon>
        <taxon>Tetrapyrgos</taxon>
    </lineage>
</organism>
<gene>
    <name evidence="8" type="ORF">D9758_008081</name>
</gene>
<dbReference type="EMBL" id="JAACJM010000030">
    <property type="protein sequence ID" value="KAF5364943.1"/>
    <property type="molecule type" value="Genomic_DNA"/>
</dbReference>
<dbReference type="Gene3D" id="1.20.1740.10">
    <property type="entry name" value="Amino acid/polyamine transporter I"/>
    <property type="match status" value="1"/>
</dbReference>
<evidence type="ECO:0000313" key="8">
    <source>
        <dbReference type="EMBL" id="KAF5364943.1"/>
    </source>
</evidence>
<proteinExistence type="predicted"/>
<feature type="transmembrane region" description="Helical" evidence="6">
    <location>
        <begin position="198"/>
        <end position="218"/>
    </location>
</feature>
<evidence type="ECO:0008006" key="10">
    <source>
        <dbReference type="Google" id="ProtNLM"/>
    </source>
</evidence>